<reference evidence="1 2" key="1">
    <citation type="journal article" date="2012" name="Science">
        <title>The Paleozoic origin of enzymatic lignin decomposition reconstructed from 31 fungal genomes.</title>
        <authorList>
            <person name="Floudas D."/>
            <person name="Binder M."/>
            <person name="Riley R."/>
            <person name="Barry K."/>
            <person name="Blanchette R.A."/>
            <person name="Henrissat B."/>
            <person name="Martinez A.T."/>
            <person name="Otillar R."/>
            <person name="Spatafora J.W."/>
            <person name="Yadav J.S."/>
            <person name="Aerts A."/>
            <person name="Benoit I."/>
            <person name="Boyd A."/>
            <person name="Carlson A."/>
            <person name="Copeland A."/>
            <person name="Coutinho P.M."/>
            <person name="de Vries R.P."/>
            <person name="Ferreira P."/>
            <person name="Findley K."/>
            <person name="Foster B."/>
            <person name="Gaskell J."/>
            <person name="Glotzer D."/>
            <person name="Gorecki P."/>
            <person name="Heitman J."/>
            <person name="Hesse C."/>
            <person name="Hori C."/>
            <person name="Igarashi K."/>
            <person name="Jurgens J.A."/>
            <person name="Kallen N."/>
            <person name="Kersten P."/>
            <person name="Kohler A."/>
            <person name="Kuees U."/>
            <person name="Kumar T.K.A."/>
            <person name="Kuo A."/>
            <person name="LaButti K."/>
            <person name="Larrondo L.F."/>
            <person name="Lindquist E."/>
            <person name="Ling A."/>
            <person name="Lombard V."/>
            <person name="Lucas S."/>
            <person name="Lundell T."/>
            <person name="Martin R."/>
            <person name="McLaughlin D.J."/>
            <person name="Morgenstern I."/>
            <person name="Morin E."/>
            <person name="Murat C."/>
            <person name="Nagy L.G."/>
            <person name="Nolan M."/>
            <person name="Ohm R.A."/>
            <person name="Patyshakuliyeva A."/>
            <person name="Rokas A."/>
            <person name="Ruiz-Duenas F.J."/>
            <person name="Sabat G."/>
            <person name="Salamov A."/>
            <person name="Samejima M."/>
            <person name="Schmutz J."/>
            <person name="Slot J.C."/>
            <person name="St John F."/>
            <person name="Stenlid J."/>
            <person name="Sun H."/>
            <person name="Sun S."/>
            <person name="Syed K."/>
            <person name="Tsang A."/>
            <person name="Wiebenga A."/>
            <person name="Young D."/>
            <person name="Pisabarro A."/>
            <person name="Eastwood D.C."/>
            <person name="Martin F."/>
            <person name="Cullen D."/>
            <person name="Grigoriev I.V."/>
            <person name="Hibbett D.S."/>
        </authorList>
    </citation>
    <scope>NUCLEOTIDE SEQUENCE</scope>
    <source>
        <strain evidence="2">FP-58527</strain>
    </source>
</reference>
<dbReference type="EMBL" id="KE504122">
    <property type="protein sequence ID" value="EPT05984.1"/>
    <property type="molecule type" value="Genomic_DNA"/>
</dbReference>
<accession>S8ESU3</accession>
<dbReference type="HOGENOM" id="CLU_2704824_0_0_1"/>
<gene>
    <name evidence="1" type="ORF">FOMPIDRAFT_1021113</name>
</gene>
<protein>
    <submittedName>
        <fullName evidence="1">Uncharacterized protein</fullName>
    </submittedName>
</protein>
<keyword evidence="2" id="KW-1185">Reference proteome</keyword>
<dbReference type="AlphaFoldDB" id="S8ESU3"/>
<dbReference type="Proteomes" id="UP000015241">
    <property type="component" value="Unassembled WGS sequence"/>
</dbReference>
<name>S8ESU3_FOMSC</name>
<evidence type="ECO:0000313" key="2">
    <source>
        <dbReference type="Proteomes" id="UP000015241"/>
    </source>
</evidence>
<evidence type="ECO:0000313" key="1">
    <source>
        <dbReference type="EMBL" id="EPT05984.1"/>
    </source>
</evidence>
<sequence>MDRLLPSSSHPFRSTFIVFGGHALHTPLASCKARRDESRYDIVAALVDLLARASDVSTLETGPSTKGGKVRLP</sequence>
<proteinExistence type="predicted"/>
<organism evidence="1 2">
    <name type="scientific">Fomitopsis schrenkii</name>
    <name type="common">Brown rot fungus</name>
    <dbReference type="NCBI Taxonomy" id="2126942"/>
    <lineage>
        <taxon>Eukaryota</taxon>
        <taxon>Fungi</taxon>
        <taxon>Dikarya</taxon>
        <taxon>Basidiomycota</taxon>
        <taxon>Agaricomycotina</taxon>
        <taxon>Agaricomycetes</taxon>
        <taxon>Polyporales</taxon>
        <taxon>Fomitopsis</taxon>
    </lineage>
</organism>
<dbReference type="InParanoid" id="S8ESU3"/>